<name>A0A067SJD8_GALM3</name>
<dbReference type="STRING" id="685588.A0A067SJD8"/>
<dbReference type="AlphaFoldDB" id="A0A067SJD8"/>
<evidence type="ECO:0000259" key="3">
    <source>
        <dbReference type="Pfam" id="PF15508"/>
    </source>
</evidence>
<evidence type="ECO:0000313" key="5">
    <source>
        <dbReference type="Proteomes" id="UP000027222"/>
    </source>
</evidence>
<organism evidence="4 5">
    <name type="scientific">Galerina marginata (strain CBS 339.88)</name>
    <dbReference type="NCBI Taxonomy" id="685588"/>
    <lineage>
        <taxon>Eukaryota</taxon>
        <taxon>Fungi</taxon>
        <taxon>Dikarya</taxon>
        <taxon>Basidiomycota</taxon>
        <taxon>Agaricomycotina</taxon>
        <taxon>Agaricomycetes</taxon>
        <taxon>Agaricomycetidae</taxon>
        <taxon>Agaricales</taxon>
        <taxon>Agaricineae</taxon>
        <taxon>Strophariaceae</taxon>
        <taxon>Galerina</taxon>
    </lineage>
</organism>
<evidence type="ECO:0000313" key="4">
    <source>
        <dbReference type="EMBL" id="KDR70986.1"/>
    </source>
</evidence>
<reference evidence="5" key="1">
    <citation type="journal article" date="2014" name="Proc. Natl. Acad. Sci. U.S.A.">
        <title>Extensive sampling of basidiomycete genomes demonstrates inadequacy of the white-rot/brown-rot paradigm for wood decay fungi.</title>
        <authorList>
            <person name="Riley R."/>
            <person name="Salamov A.A."/>
            <person name="Brown D.W."/>
            <person name="Nagy L.G."/>
            <person name="Floudas D."/>
            <person name="Held B.W."/>
            <person name="Levasseur A."/>
            <person name="Lombard V."/>
            <person name="Morin E."/>
            <person name="Otillar R."/>
            <person name="Lindquist E.A."/>
            <person name="Sun H."/>
            <person name="LaButti K.M."/>
            <person name="Schmutz J."/>
            <person name="Jabbour D."/>
            <person name="Luo H."/>
            <person name="Baker S.E."/>
            <person name="Pisabarro A.G."/>
            <person name="Walton J.D."/>
            <person name="Blanchette R.A."/>
            <person name="Henrissat B."/>
            <person name="Martin F."/>
            <person name="Cullen D."/>
            <person name="Hibbett D.S."/>
            <person name="Grigoriev I.V."/>
        </authorList>
    </citation>
    <scope>NUCLEOTIDE SEQUENCE [LARGE SCALE GENOMIC DNA]</scope>
    <source>
        <strain evidence="5">CBS 339.88</strain>
    </source>
</reference>
<dbReference type="InterPro" id="IPR029130">
    <property type="entry name" value="Acid_ceramidase_N"/>
</dbReference>
<accession>A0A067SJD8</accession>
<dbReference type="GO" id="GO:0017040">
    <property type="term" value="F:N-acylsphingosine amidohydrolase activity"/>
    <property type="evidence" value="ECO:0007669"/>
    <property type="project" value="UniProtKB-EC"/>
</dbReference>
<feature type="compositionally biased region" description="Low complexity" evidence="2">
    <location>
        <begin position="1"/>
        <end position="15"/>
    </location>
</feature>
<evidence type="ECO:0000256" key="1">
    <source>
        <dbReference type="ARBA" id="ARBA00011891"/>
    </source>
</evidence>
<protein>
    <recommendedName>
        <fullName evidence="1">ceramidase</fullName>
        <ecNumber evidence="1">3.5.1.23</ecNumber>
    </recommendedName>
</protein>
<dbReference type="Pfam" id="PF15508">
    <property type="entry name" value="NAAA-beta"/>
    <property type="match status" value="1"/>
</dbReference>
<feature type="domain" description="Acid ceramidase N-terminal" evidence="3">
    <location>
        <begin position="27"/>
        <end position="83"/>
    </location>
</feature>
<dbReference type="PANTHER" id="PTHR28583">
    <property type="entry name" value="ACID AMIDASE"/>
    <property type="match status" value="1"/>
</dbReference>
<feature type="region of interest" description="Disordered" evidence="2">
    <location>
        <begin position="1"/>
        <end position="34"/>
    </location>
</feature>
<dbReference type="Gene3D" id="3.60.60.10">
    <property type="entry name" value="Penicillin V Acylase, Chain A"/>
    <property type="match status" value="1"/>
</dbReference>
<dbReference type="HOGENOM" id="CLU_051035_0_0_1"/>
<gene>
    <name evidence="4" type="ORF">GALMADRAFT_254613</name>
</gene>
<dbReference type="OrthoDB" id="5273684at2759"/>
<dbReference type="Proteomes" id="UP000027222">
    <property type="component" value="Unassembled WGS sequence"/>
</dbReference>
<dbReference type="PANTHER" id="PTHR28583:SF1">
    <property type="entry name" value="ACID CERAMIDASE"/>
    <property type="match status" value="1"/>
</dbReference>
<proteinExistence type="predicted"/>
<evidence type="ECO:0000256" key="2">
    <source>
        <dbReference type="SAM" id="MobiDB-lite"/>
    </source>
</evidence>
<sequence>MSSESDSTTGSNSSNRRARIISGHTDEPPLYSIDLSKPPRSRYEEICNDYKDEMAELVTIYDDLLSFTPSPRFFAFLAKNLLRKVSSKEETEEIKGISKAARIPLHLVVAYNTFLDLFSGCMSGGVQAKVPRARGTRMLHFRNLDWNMEPLRDMIIRVQYLLGGKVVARAVTYAGYVGVLTGVRKGLSMSMNYRARIQSTSSTLKNRIHHLLLLLGHRQSIASELRQILLSPGGVPTLDELANRFSQSRVSSCYLTFCTPSSVLVVEKDLTSAITQTSNDFLAVTNHDLAMEAWTPEQWRHLLESGLVPDLGGAREIVEESVERKECLCNLWRDKGVEKTSVSDVKDWLRRYPIRNECTHFSCIMDPSVQGGGLLWVETCEAD</sequence>
<dbReference type="EMBL" id="KL142395">
    <property type="protein sequence ID" value="KDR70986.1"/>
    <property type="molecule type" value="Genomic_DNA"/>
</dbReference>
<dbReference type="EC" id="3.5.1.23" evidence="1"/>
<keyword evidence="5" id="KW-1185">Reference proteome</keyword>